<feature type="region of interest" description="Disordered" evidence="1">
    <location>
        <begin position="2549"/>
        <end position="2595"/>
    </location>
</feature>
<feature type="region of interest" description="Disordered" evidence="1">
    <location>
        <begin position="1041"/>
        <end position="1124"/>
    </location>
</feature>
<feature type="region of interest" description="Disordered" evidence="1">
    <location>
        <begin position="1607"/>
        <end position="1635"/>
    </location>
</feature>
<feature type="compositionally biased region" description="Basic and acidic residues" evidence="1">
    <location>
        <begin position="979"/>
        <end position="997"/>
    </location>
</feature>
<feature type="region of interest" description="Disordered" evidence="1">
    <location>
        <begin position="661"/>
        <end position="680"/>
    </location>
</feature>
<reference evidence="3 4" key="1">
    <citation type="submission" date="2017-09" db="EMBL/GenBank/DDBJ databases">
        <title>Genome sequencing of Besnoitia besnoiti strain Bb-Ger1.</title>
        <authorList>
            <person name="Schares G."/>
            <person name="Venepally P."/>
            <person name="Lorenzi H.A."/>
        </authorList>
    </citation>
    <scope>NUCLEOTIDE SEQUENCE [LARGE SCALE GENOMIC DNA]</scope>
    <source>
        <strain evidence="3 4">Bb-Ger1</strain>
    </source>
</reference>
<feature type="compositionally biased region" description="Low complexity" evidence="1">
    <location>
        <begin position="468"/>
        <end position="477"/>
    </location>
</feature>
<feature type="region of interest" description="Disordered" evidence="1">
    <location>
        <begin position="1271"/>
        <end position="1377"/>
    </location>
</feature>
<name>A0A2A9MKA1_BESBE</name>
<feature type="compositionally biased region" description="Basic residues" evidence="1">
    <location>
        <begin position="2555"/>
        <end position="2566"/>
    </location>
</feature>
<feature type="region of interest" description="Disordered" evidence="1">
    <location>
        <begin position="2115"/>
        <end position="2154"/>
    </location>
</feature>
<feature type="region of interest" description="Disordered" evidence="1">
    <location>
        <begin position="189"/>
        <end position="272"/>
    </location>
</feature>
<feature type="compositionally biased region" description="Acidic residues" evidence="1">
    <location>
        <begin position="1361"/>
        <end position="1374"/>
    </location>
</feature>
<feature type="compositionally biased region" description="Low complexity" evidence="1">
    <location>
        <begin position="1310"/>
        <end position="1320"/>
    </location>
</feature>
<feature type="region of interest" description="Disordered" evidence="1">
    <location>
        <begin position="1401"/>
        <end position="1473"/>
    </location>
</feature>
<dbReference type="Proteomes" id="UP000224006">
    <property type="component" value="Chromosome III"/>
</dbReference>
<feature type="region of interest" description="Disordered" evidence="1">
    <location>
        <begin position="1169"/>
        <end position="1256"/>
    </location>
</feature>
<dbReference type="VEuPathDB" id="ToxoDB:BESB_045980"/>
<feature type="compositionally biased region" description="Polar residues" evidence="1">
    <location>
        <begin position="2312"/>
        <end position="2331"/>
    </location>
</feature>
<feature type="compositionally biased region" description="Low complexity" evidence="1">
    <location>
        <begin position="1199"/>
        <end position="1231"/>
    </location>
</feature>
<dbReference type="KEGG" id="bbes:BESB_045980"/>
<feature type="compositionally biased region" description="Basic and acidic residues" evidence="1">
    <location>
        <begin position="56"/>
        <end position="72"/>
    </location>
</feature>
<feature type="region of interest" description="Disordered" evidence="1">
    <location>
        <begin position="378"/>
        <end position="492"/>
    </location>
</feature>
<evidence type="ECO:0000313" key="4">
    <source>
        <dbReference type="Proteomes" id="UP000224006"/>
    </source>
</evidence>
<feature type="compositionally biased region" description="Low complexity" evidence="1">
    <location>
        <begin position="2334"/>
        <end position="2348"/>
    </location>
</feature>
<dbReference type="OrthoDB" id="332282at2759"/>
<feature type="region of interest" description="Disordered" evidence="1">
    <location>
        <begin position="2312"/>
        <end position="2421"/>
    </location>
</feature>
<feature type="transmembrane region" description="Helical" evidence="2">
    <location>
        <begin position="2631"/>
        <end position="2651"/>
    </location>
</feature>
<gene>
    <name evidence="3" type="ORF">BESB_045980</name>
</gene>
<evidence type="ECO:0000256" key="2">
    <source>
        <dbReference type="SAM" id="Phobius"/>
    </source>
</evidence>
<keyword evidence="2" id="KW-1133">Transmembrane helix</keyword>
<feature type="compositionally biased region" description="Low complexity" evidence="1">
    <location>
        <begin position="1407"/>
        <end position="1434"/>
    </location>
</feature>
<feature type="compositionally biased region" description="Basic and acidic residues" evidence="1">
    <location>
        <begin position="2501"/>
        <end position="2514"/>
    </location>
</feature>
<feature type="compositionally biased region" description="Basic and acidic residues" evidence="1">
    <location>
        <begin position="1349"/>
        <end position="1360"/>
    </location>
</feature>
<feature type="compositionally biased region" description="Polar residues" evidence="1">
    <location>
        <begin position="439"/>
        <end position="450"/>
    </location>
</feature>
<feature type="compositionally biased region" description="Low complexity" evidence="1">
    <location>
        <begin position="911"/>
        <end position="923"/>
    </location>
</feature>
<keyword evidence="4" id="KW-1185">Reference proteome</keyword>
<feature type="region of interest" description="Disordered" evidence="1">
    <location>
        <begin position="2656"/>
        <end position="2676"/>
    </location>
</feature>
<feature type="compositionally biased region" description="Basic and acidic residues" evidence="1">
    <location>
        <begin position="2259"/>
        <end position="2269"/>
    </location>
</feature>
<feature type="compositionally biased region" description="Low complexity" evidence="1">
    <location>
        <begin position="299"/>
        <end position="312"/>
    </location>
</feature>
<feature type="region of interest" description="Disordered" evidence="1">
    <location>
        <begin position="1"/>
        <end position="144"/>
    </location>
</feature>
<feature type="compositionally biased region" description="Basic and acidic residues" evidence="1">
    <location>
        <begin position="196"/>
        <end position="209"/>
    </location>
</feature>
<feature type="compositionally biased region" description="Basic and acidic residues" evidence="1">
    <location>
        <begin position="2567"/>
        <end position="2583"/>
    </location>
</feature>
<feature type="compositionally biased region" description="Basic and acidic residues" evidence="1">
    <location>
        <begin position="1"/>
        <end position="11"/>
    </location>
</feature>
<feature type="compositionally biased region" description="Basic and acidic residues" evidence="1">
    <location>
        <begin position="1053"/>
        <end position="1083"/>
    </location>
</feature>
<dbReference type="RefSeq" id="XP_029220415.1">
    <property type="nucleotide sequence ID" value="XM_029363049.1"/>
</dbReference>
<feature type="compositionally biased region" description="Polar residues" evidence="1">
    <location>
        <begin position="940"/>
        <end position="952"/>
    </location>
</feature>
<feature type="region of interest" description="Disordered" evidence="1">
    <location>
        <begin position="835"/>
        <end position="998"/>
    </location>
</feature>
<evidence type="ECO:0000256" key="1">
    <source>
        <dbReference type="SAM" id="MobiDB-lite"/>
    </source>
</evidence>
<feature type="compositionally biased region" description="Low complexity" evidence="1">
    <location>
        <begin position="623"/>
        <end position="635"/>
    </location>
</feature>
<feature type="region of interest" description="Disordered" evidence="1">
    <location>
        <begin position="2488"/>
        <end position="2528"/>
    </location>
</feature>
<accession>A0A2A9MKA1</accession>
<feature type="compositionally biased region" description="Basic and acidic residues" evidence="1">
    <location>
        <begin position="1980"/>
        <end position="2007"/>
    </location>
</feature>
<keyword evidence="2" id="KW-0812">Transmembrane</keyword>
<protein>
    <submittedName>
        <fullName evidence="3">Uncharacterized protein</fullName>
    </submittedName>
</protein>
<feature type="region of interest" description="Disordered" evidence="1">
    <location>
        <begin position="548"/>
        <end position="582"/>
    </location>
</feature>
<feature type="region of interest" description="Disordered" evidence="1">
    <location>
        <begin position="604"/>
        <end position="644"/>
    </location>
</feature>
<sequence length="2694" mass="281709">MERGASSRRDFASPLRPGGTRGFLFSDRGTTDVSPAMPPALDMQSGRAPSASLSRGWERERDSSAVGKEDLYVRATARPGRVRAREEDEASGSRSSGGRAPDASPRGGELSGRSFHLENQRLLSVETPHASSSSRQPPSLFASPEVYSQLERAIGAPAAAAPPAASLSRLEASRYPRAFSGSAAAASACSASAAAKAERTRAAETRRGVASEAASAARPSSVVSSLSRHPDARPAAHSLSRHSRSPKARSDRQPAEGDTFPSRAWPGWRSFPRGCEEARSSAALLHADASPSLSRIPVAPSARCRARSFASSRPHDADTGAAKKTAAELGARRGSPRAESCGGEEATPDARSTSSRRGVYVQPATQIPLPGLSLQRGRLADSAEASRAAQPSLPARETAACVGSSRSEERSSGLVTGAGLAKGGQEARTRDGRGVASSVGLSPAQTSASSADGGGFSCRLLDGERSEMSSSTRASSRSGRRPLGRDSQQPRSVHTLDRFLPALASPSALSLACLGKPCVETERDARGTFAETKPASFLTLRSASIAPSSSSSLRAEAPGAGSRRLDRSAGEPQIGHAAEPRAYAPSSVSISSFSSPSSASFATSATSALARDDRRRRGEGSRDAASTSSRAAWSDGGEEDTAGDRGARFAHSSLALSSHRLLPPTRGDAAASQHATASQERGFSAQRPLAFFSHYDAASQRSVGEGAKFLAKLQQFAEDVSVLREEFVAPCSVEASPFFSPARVPRERSEATDSSGAKFVFASERSSFETARKPRALDFEVRHAPDAAGERLPLAGGAVAGVGSAEKSSGHLLSFSHAARLPLSCASLSLLSASGSASGEGGCRPAKRGESPSKDLGCPTGKSSLQRRGLSKGLSRSLSPGGGGIVSPVRRPPSPRATPDAKKIASPPRPVAAALASASSAAAGVTSTHTRGAGGEGSPFLSSRAQPLSSQLAGDRVSLESVAPRDEKVATGPPAGRASETERGRPPQSEAEAKGRYNDVLSSSLCVRRTGKRGRESAFGGLHASIGPALYEATVSRHEVPLRASPPSLSGLDGKEEAHADARDALQSENRETGATARDHAEESSGFDRASLPAARLADKIYTENTPFADVSSGGDREGHDERSVFFEGRDCATGHAACDEVQSDDGGGALAGNAAQAIQASSLSFSFSSVVSAPQDERPEAGASDLHVAASLPVTRGASPRSACSASSSRPPRSATVRGAAGWSASVSASPPEPPQATPADAAQLGALPPSQFSSADCLASSSLRVCVLDSNPGRRRSGEGASTSLPVSESLPPPQGPSADAASRGEQAAAFGGDAAAAHHSPEEENRLGASVASRGEGEAAGARAPRSPERGMRHFVELESDEDEASEDEEAGILSTGMSALSGVCSRLFSSLRPAASGAREGTASPAGADDLAASARSSASSGQSSSSLPRDASAGGESCASDSRAEGASAGGDEVSPRGRSASASERRCGGLREGDNFDAKHVRSLCAFLHLVRRRQLAKESVKPESALEALLTLVSLVLPLPRRACVCQVCSGEARARGAGAPVCRKDEILLFLLRCIFRDELAISLADEEDAGGRAQGGWGEGLEGDPWLRLVVAPRRARGGHAGSADEAGRGDGRGAALRVEASRQSRPRASAFGLKFARDDSEEAAEDRGPRCAPRDCGLIAWAVATLQTPGCSCGSCGSEEESATSPRCASPRVRNSTDAGCAHVDFSSLLQWLAHELRRADTAGIQSSDVARVIFACSLGSTKRREGGGVSSLLSDADCRELLPSASGLSTWFAGERPLQPTPLMERRLEGEGEEGGGGRGPQAPDALFGLLLATTARLTSFNASAAWRSFSLCSSVFLKAAASQLRRCRQPVACLAAWLAAAAGAKLDCRDHPSLFALPFLLAAGGGREAEIRELPPRAPSCLVLEELHAEEGAILREAQACWVRLQALDEAEDALARQEKRDLEWKCLHLERRAAALAARRRKLEKARSEADSRVRKRGKTDAEESAASHEEGKHSSAMTRLPAIDEAKAAQLVDLLWGLTVCGVAARPIFGEIVRQGLLWRAAALLSARDLCCLACAFAVQAGGPVQLQDALDADEDGGDGAPKVRPLEGVLAEFEATPRSRASRLVSPGNASCYSRARRGSATSSRSPSPAPKREGGRPPAAFFERNVADRLQFYAGLGGVSHAPLLRTGSRGVERRDEAGAACDFGAAEATRREAEKATVYSELLRDSWLGSVWEAASVERNGEFEAVAQGAVKGLAQTVFARQRDREETEARAPDSNARAGRGDEKLDAGASACLKYALRCLRVAEILRALPCRTNSRGSASTQNDAFTTPSQRQCEAATPTLDADLLASPRSARRLSPREPWPPGAFKEASEAETCEAREEEVVGLPRAPKASRRGTPGDSHSTEGRGVAPPRPAREAWGSPREGLRRLAGCPVQTRAENEAGACEAAAREEDFGDEPLRLDDLEVSLAASSSLAVRRVFAARGSAPAGFQREELEASSQRAYPARDRPQETRERRGATRARRPFRAASAKSARDPTFFSFVGDNDVPLLEAAEGGRRRGGRGAWRPRRASGDSERNALGAQRDRAAGPGDDEFPELRLRTEDSYSDDEEEHEEGILKPLFILLLSWLVRGGTYAAYLLMGYALILLVTTGWWVNSSSTPGRQDDGPAARGGGPALGSSVSFRTKKGGIGYEKFADF</sequence>
<dbReference type="GeneID" id="40309528"/>
<comment type="caution">
    <text evidence="3">The sequence shown here is derived from an EMBL/GenBank/DDBJ whole genome shotgun (WGS) entry which is preliminary data.</text>
</comment>
<evidence type="ECO:0000313" key="3">
    <source>
        <dbReference type="EMBL" id="PFH36406.1"/>
    </source>
</evidence>
<feature type="compositionally biased region" description="Low complexity" evidence="1">
    <location>
        <begin position="548"/>
        <end position="558"/>
    </location>
</feature>
<feature type="compositionally biased region" description="Low complexity" evidence="1">
    <location>
        <begin position="210"/>
        <end position="227"/>
    </location>
</feature>
<feature type="compositionally biased region" description="Low complexity" evidence="1">
    <location>
        <begin position="863"/>
        <end position="879"/>
    </location>
</feature>
<proteinExistence type="predicted"/>
<feature type="compositionally biased region" description="Basic and acidic residues" evidence="1">
    <location>
        <begin position="1115"/>
        <end position="1124"/>
    </location>
</feature>
<keyword evidence="2" id="KW-0472">Membrane</keyword>
<dbReference type="EMBL" id="NWUJ01000003">
    <property type="protein sequence ID" value="PFH36406.1"/>
    <property type="molecule type" value="Genomic_DNA"/>
</dbReference>
<feature type="compositionally biased region" description="Basic and acidic residues" evidence="1">
    <location>
        <begin position="610"/>
        <end position="622"/>
    </location>
</feature>
<feature type="compositionally biased region" description="Low complexity" evidence="1">
    <location>
        <begin position="1331"/>
        <end position="1348"/>
    </location>
</feature>
<feature type="region of interest" description="Disordered" evidence="1">
    <location>
        <begin position="1980"/>
        <end position="2012"/>
    </location>
</feature>
<organism evidence="3 4">
    <name type="scientific">Besnoitia besnoiti</name>
    <name type="common">Apicomplexan protozoan</name>
    <dbReference type="NCBI Taxonomy" id="94643"/>
    <lineage>
        <taxon>Eukaryota</taxon>
        <taxon>Sar</taxon>
        <taxon>Alveolata</taxon>
        <taxon>Apicomplexa</taxon>
        <taxon>Conoidasida</taxon>
        <taxon>Coccidia</taxon>
        <taxon>Eucoccidiorida</taxon>
        <taxon>Eimeriorina</taxon>
        <taxon>Sarcocystidae</taxon>
        <taxon>Besnoitia</taxon>
    </lineage>
</organism>
<feature type="region of interest" description="Disordered" evidence="1">
    <location>
        <begin position="2259"/>
        <end position="2281"/>
    </location>
</feature>
<feature type="region of interest" description="Disordered" evidence="1">
    <location>
        <begin position="287"/>
        <end position="364"/>
    </location>
</feature>